<gene>
    <name evidence="2" type="ORF">CKO43_15885</name>
</gene>
<evidence type="ECO:0000313" key="3">
    <source>
        <dbReference type="Proteomes" id="UP001041814"/>
    </source>
</evidence>
<feature type="transmembrane region" description="Helical" evidence="1">
    <location>
        <begin position="28"/>
        <end position="47"/>
    </location>
</feature>
<dbReference type="RefSeq" id="WP_200379225.1">
    <property type="nucleotide sequence ID" value="NZ_NRRU01000061.1"/>
</dbReference>
<dbReference type="Proteomes" id="UP001041814">
    <property type="component" value="Unassembled WGS sequence"/>
</dbReference>
<comment type="caution">
    <text evidence="2">The sequence shown here is derived from an EMBL/GenBank/DDBJ whole genome shotgun (WGS) entry which is preliminary data.</text>
</comment>
<reference evidence="2" key="2">
    <citation type="journal article" date="2020" name="Microorganisms">
        <title>Osmotic Adaptation and Compatible Solute Biosynthesis of Phototrophic Bacteria as Revealed from Genome Analyses.</title>
        <authorList>
            <person name="Imhoff J.F."/>
            <person name="Rahn T."/>
            <person name="Kunzel S."/>
            <person name="Keller A."/>
            <person name="Neulinger S.C."/>
        </authorList>
    </citation>
    <scope>NUCLEOTIDE SEQUENCE</scope>
    <source>
        <strain evidence="2">IM 151</strain>
    </source>
</reference>
<feature type="transmembrane region" description="Helical" evidence="1">
    <location>
        <begin position="86"/>
        <end position="104"/>
    </location>
</feature>
<feature type="transmembrane region" description="Helical" evidence="1">
    <location>
        <begin position="169"/>
        <end position="187"/>
    </location>
</feature>
<proteinExistence type="predicted"/>
<keyword evidence="3" id="KW-1185">Reference proteome</keyword>
<evidence type="ECO:0000256" key="1">
    <source>
        <dbReference type="SAM" id="Phobius"/>
    </source>
</evidence>
<protein>
    <submittedName>
        <fullName evidence="2">Uncharacterized protein</fullName>
    </submittedName>
</protein>
<keyword evidence="1" id="KW-0812">Transmembrane</keyword>
<organism evidence="2 3">
    <name type="scientific">Rubrivivax gelatinosus</name>
    <name type="common">Rhodocyclus gelatinosus</name>
    <name type="synonym">Rhodopseudomonas gelatinosa</name>
    <dbReference type="NCBI Taxonomy" id="28068"/>
    <lineage>
        <taxon>Bacteria</taxon>
        <taxon>Pseudomonadati</taxon>
        <taxon>Pseudomonadota</taxon>
        <taxon>Betaproteobacteria</taxon>
        <taxon>Burkholderiales</taxon>
        <taxon>Sphaerotilaceae</taxon>
        <taxon>Rubrivivax</taxon>
    </lineage>
</organism>
<evidence type="ECO:0000313" key="2">
    <source>
        <dbReference type="EMBL" id="MBK1714254.1"/>
    </source>
</evidence>
<dbReference type="EMBL" id="NRRU01000061">
    <property type="protein sequence ID" value="MBK1714254.1"/>
    <property type="molecule type" value="Genomic_DNA"/>
</dbReference>
<accession>A0ABS1DX24</accession>
<reference evidence="2" key="1">
    <citation type="submission" date="2017-08" db="EMBL/GenBank/DDBJ databases">
        <authorList>
            <person name="Imhoff J.F."/>
            <person name="Rahn T."/>
            <person name="Kuenzel S."/>
            <person name="Neulinger S.C."/>
        </authorList>
    </citation>
    <scope>NUCLEOTIDE SEQUENCE</scope>
    <source>
        <strain evidence="2">IM 151</strain>
    </source>
</reference>
<feature type="transmembrane region" description="Helical" evidence="1">
    <location>
        <begin position="59"/>
        <end position="79"/>
    </location>
</feature>
<keyword evidence="1" id="KW-1133">Transmembrane helix</keyword>
<feature type="transmembrane region" description="Helical" evidence="1">
    <location>
        <begin position="227"/>
        <end position="244"/>
    </location>
</feature>
<feature type="transmembrane region" description="Helical" evidence="1">
    <location>
        <begin position="6"/>
        <end position="21"/>
    </location>
</feature>
<feature type="transmembrane region" description="Helical" evidence="1">
    <location>
        <begin position="199"/>
        <end position="221"/>
    </location>
</feature>
<name>A0ABS1DX24_RUBGE</name>
<keyword evidence="1" id="KW-0472">Membrane</keyword>
<sequence length="266" mass="26665">MDWVFKVVLTAATVWVVMVVAGRSGRRLAGVAAALPTITAPTLAWLIHERGVGFAMDAAIASVSACAMLAIFTLGYALASRRRGHVCALLCGLAGALILAWPAYAASAGLAEALMLGLGCSALALYCMPRCAPEAVALPHPRRSLACAALAAAGLTALAATAGPALGSFATGLLSSLPVISAAVAMFEHARGGHRTVATFLRGYAWGLFGKAAFGAAFVLLAPHVGAAAALALACACAGLMSLVRPGQWLIGLPPLRPGSAGPGRG</sequence>